<keyword evidence="2" id="KW-0238">DNA-binding</keyword>
<organism evidence="6 7">
    <name type="scientific">Flavobacterium microcysteis</name>
    <dbReference type="NCBI Taxonomy" id="2596891"/>
    <lineage>
        <taxon>Bacteria</taxon>
        <taxon>Pseudomonadati</taxon>
        <taxon>Bacteroidota</taxon>
        <taxon>Flavobacteriia</taxon>
        <taxon>Flavobacteriales</taxon>
        <taxon>Flavobacteriaceae</taxon>
        <taxon>Flavobacterium</taxon>
    </lineage>
</organism>
<dbReference type="Proteomes" id="UP000319175">
    <property type="component" value="Unassembled WGS sequence"/>
</dbReference>
<keyword evidence="4" id="KW-0812">Transmembrane</keyword>
<name>A0A501QC89_9FLAO</name>
<dbReference type="GO" id="GO:0043565">
    <property type="term" value="F:sequence-specific DNA binding"/>
    <property type="evidence" value="ECO:0007669"/>
    <property type="project" value="InterPro"/>
</dbReference>
<keyword evidence="1" id="KW-0805">Transcription regulation</keyword>
<keyword evidence="7" id="KW-1185">Reference proteome</keyword>
<dbReference type="AlphaFoldDB" id="A0A501QC89"/>
<feature type="transmembrane region" description="Helical" evidence="4">
    <location>
        <begin position="6"/>
        <end position="27"/>
    </location>
</feature>
<evidence type="ECO:0000256" key="1">
    <source>
        <dbReference type="ARBA" id="ARBA00023015"/>
    </source>
</evidence>
<dbReference type="Pfam" id="PF12833">
    <property type="entry name" value="HTH_18"/>
    <property type="match status" value="1"/>
</dbReference>
<sequence>MPAAELQKFIVVLLYGSLVLQSFIVLVNPMNVNKRANLFFGLFLFLWSSFWLFDVTALCGLQVGTVLTEVVSFLQIFTPLFLYFSVVFFINPNYVFKKADLACLILPVIYIALMFDPPHGIVYSMIPISHNLPYIAIVYFKIRRHQKRIETISSNTENISLQWLIKVTSLLFVTIIITEAYELYNIFIEKRHEHMVMDLLFLVIVYLTSYYSLRQKEIYPLDEAQRKELLEIETKDAESEGKKKLLSDTELESLKQKLTFLMETEKPYLDGELNLIKLAGLMDMSAHQLSYLINQGFDENFFQFVNGYRVRQAQKLLSEKKSRFSLLGIAYESGFNSKTSFNTIFKKMTQQTPSEFRKGLK</sequence>
<evidence type="ECO:0000256" key="3">
    <source>
        <dbReference type="ARBA" id="ARBA00023163"/>
    </source>
</evidence>
<evidence type="ECO:0000313" key="7">
    <source>
        <dbReference type="Proteomes" id="UP000319175"/>
    </source>
</evidence>
<dbReference type="PANTHER" id="PTHR43280:SF29">
    <property type="entry name" value="ARAC-FAMILY TRANSCRIPTIONAL REGULATOR"/>
    <property type="match status" value="1"/>
</dbReference>
<dbReference type="PANTHER" id="PTHR43280">
    <property type="entry name" value="ARAC-FAMILY TRANSCRIPTIONAL REGULATOR"/>
    <property type="match status" value="1"/>
</dbReference>
<evidence type="ECO:0000256" key="4">
    <source>
        <dbReference type="SAM" id="Phobius"/>
    </source>
</evidence>
<feature type="transmembrane region" description="Helical" evidence="4">
    <location>
        <begin position="121"/>
        <end position="142"/>
    </location>
</feature>
<dbReference type="RefSeq" id="WP_139999987.1">
    <property type="nucleotide sequence ID" value="NZ_VFJE01000052.1"/>
</dbReference>
<dbReference type="InterPro" id="IPR018062">
    <property type="entry name" value="HTH_AraC-typ_CS"/>
</dbReference>
<dbReference type="OrthoDB" id="9779074at2"/>
<proteinExistence type="predicted"/>
<reference evidence="6 7" key="1">
    <citation type="submission" date="2019-06" db="EMBL/GenBank/DDBJ databases">
        <title>Flavobacterium sp. MaA-Y11 from geoumgang.</title>
        <authorList>
            <person name="Jeong S."/>
        </authorList>
    </citation>
    <scope>NUCLEOTIDE SEQUENCE [LARGE SCALE GENOMIC DNA]</scope>
    <source>
        <strain evidence="6 7">MaA-Y11</strain>
    </source>
</reference>
<accession>A0A501QC89</accession>
<dbReference type="PROSITE" id="PS01124">
    <property type="entry name" value="HTH_ARAC_FAMILY_2"/>
    <property type="match status" value="1"/>
</dbReference>
<evidence type="ECO:0000256" key="2">
    <source>
        <dbReference type="ARBA" id="ARBA00023125"/>
    </source>
</evidence>
<feature type="transmembrane region" description="Helical" evidence="4">
    <location>
        <begin position="163"/>
        <end position="184"/>
    </location>
</feature>
<dbReference type="SMART" id="SM00342">
    <property type="entry name" value="HTH_ARAC"/>
    <property type="match status" value="1"/>
</dbReference>
<keyword evidence="4" id="KW-1133">Transmembrane helix</keyword>
<feature type="transmembrane region" description="Helical" evidence="4">
    <location>
        <begin position="196"/>
        <end position="213"/>
    </location>
</feature>
<evidence type="ECO:0000259" key="5">
    <source>
        <dbReference type="PROSITE" id="PS01124"/>
    </source>
</evidence>
<comment type="caution">
    <text evidence="6">The sequence shown here is derived from an EMBL/GenBank/DDBJ whole genome shotgun (WGS) entry which is preliminary data.</text>
</comment>
<protein>
    <submittedName>
        <fullName evidence="6">Helix-turn-helix transcriptional regulator</fullName>
    </submittedName>
</protein>
<feature type="domain" description="HTH araC/xylS-type" evidence="5">
    <location>
        <begin position="256"/>
        <end position="359"/>
    </location>
</feature>
<evidence type="ECO:0000313" key="6">
    <source>
        <dbReference type="EMBL" id="TPD70550.1"/>
    </source>
</evidence>
<feature type="transmembrane region" description="Helical" evidence="4">
    <location>
        <begin position="99"/>
        <end position="115"/>
    </location>
</feature>
<keyword evidence="3" id="KW-0804">Transcription</keyword>
<dbReference type="Gene3D" id="1.10.10.60">
    <property type="entry name" value="Homeodomain-like"/>
    <property type="match status" value="1"/>
</dbReference>
<dbReference type="SUPFAM" id="SSF46689">
    <property type="entry name" value="Homeodomain-like"/>
    <property type="match status" value="1"/>
</dbReference>
<gene>
    <name evidence="6" type="ORF">FJA49_06325</name>
</gene>
<dbReference type="PROSITE" id="PS00041">
    <property type="entry name" value="HTH_ARAC_FAMILY_1"/>
    <property type="match status" value="1"/>
</dbReference>
<dbReference type="EMBL" id="VFJE01000052">
    <property type="protein sequence ID" value="TPD70550.1"/>
    <property type="molecule type" value="Genomic_DNA"/>
</dbReference>
<dbReference type="GO" id="GO:0003700">
    <property type="term" value="F:DNA-binding transcription factor activity"/>
    <property type="evidence" value="ECO:0007669"/>
    <property type="project" value="InterPro"/>
</dbReference>
<keyword evidence="4" id="KW-0472">Membrane</keyword>
<dbReference type="InterPro" id="IPR018060">
    <property type="entry name" value="HTH_AraC"/>
</dbReference>
<feature type="transmembrane region" description="Helical" evidence="4">
    <location>
        <begin position="70"/>
        <end position="90"/>
    </location>
</feature>
<dbReference type="InterPro" id="IPR009057">
    <property type="entry name" value="Homeodomain-like_sf"/>
</dbReference>
<feature type="transmembrane region" description="Helical" evidence="4">
    <location>
        <begin position="39"/>
        <end position="64"/>
    </location>
</feature>